<sequence length="72" mass="8179">MVNMIMPPLVDGISGGEDWICSDALAAELDRQHGALIPNLGSYFFKLLKMLLYFYRARRTPRCLQKTGVDME</sequence>
<dbReference type="Proteomes" id="UP000517187">
    <property type="component" value="Unassembled WGS sequence"/>
</dbReference>
<evidence type="ECO:0000313" key="1">
    <source>
        <dbReference type="EMBL" id="MBB6222238.1"/>
    </source>
</evidence>
<comment type="caution">
    <text evidence="1">The sequence shown here is derived from an EMBL/GenBank/DDBJ whole genome shotgun (WGS) entry which is preliminary data.</text>
</comment>
<protein>
    <submittedName>
        <fullName evidence="1">Uncharacterized protein</fullName>
    </submittedName>
</protein>
<dbReference type="AlphaFoldDB" id="A0A7X0DT62"/>
<accession>A0A7X0DT62</accession>
<evidence type="ECO:0000313" key="2">
    <source>
        <dbReference type="Proteomes" id="UP000517187"/>
    </source>
</evidence>
<gene>
    <name evidence="1" type="ORF">GGE66_003217</name>
</gene>
<proteinExistence type="predicted"/>
<dbReference type="EMBL" id="JACIIJ010000006">
    <property type="protein sequence ID" value="MBB6222238.1"/>
    <property type="molecule type" value="Genomic_DNA"/>
</dbReference>
<name>A0A7X0DT62_RHILE</name>
<dbReference type="RefSeq" id="WP_184694889.1">
    <property type="nucleotide sequence ID" value="NZ_JACIIJ010000006.1"/>
</dbReference>
<organism evidence="1 2">
    <name type="scientific">Rhizobium leguminosarum</name>
    <dbReference type="NCBI Taxonomy" id="384"/>
    <lineage>
        <taxon>Bacteria</taxon>
        <taxon>Pseudomonadati</taxon>
        <taxon>Pseudomonadota</taxon>
        <taxon>Alphaproteobacteria</taxon>
        <taxon>Hyphomicrobiales</taxon>
        <taxon>Rhizobiaceae</taxon>
        <taxon>Rhizobium/Agrobacterium group</taxon>
        <taxon>Rhizobium</taxon>
    </lineage>
</organism>
<reference evidence="1 2" key="1">
    <citation type="submission" date="2020-08" db="EMBL/GenBank/DDBJ databases">
        <title>Genomic Encyclopedia of Type Strains, Phase IV (KMG-V): Genome sequencing to study the core and pangenomes of soil and plant-associated prokaryotes.</title>
        <authorList>
            <person name="Whitman W."/>
        </authorList>
    </citation>
    <scope>NUCLEOTIDE SEQUENCE [LARGE SCALE GENOMIC DNA]</scope>
    <source>
        <strain evidence="1 2">SEMIA 4011</strain>
    </source>
</reference>